<organism evidence="2 3">
    <name type="scientific">Clathrospora elynae</name>
    <dbReference type="NCBI Taxonomy" id="706981"/>
    <lineage>
        <taxon>Eukaryota</taxon>
        <taxon>Fungi</taxon>
        <taxon>Dikarya</taxon>
        <taxon>Ascomycota</taxon>
        <taxon>Pezizomycotina</taxon>
        <taxon>Dothideomycetes</taxon>
        <taxon>Pleosporomycetidae</taxon>
        <taxon>Pleosporales</taxon>
        <taxon>Diademaceae</taxon>
        <taxon>Clathrospora</taxon>
    </lineage>
</organism>
<dbReference type="InterPro" id="IPR036047">
    <property type="entry name" value="F-box-like_dom_sf"/>
</dbReference>
<keyword evidence="3" id="KW-1185">Reference proteome</keyword>
<dbReference type="InterPro" id="IPR001810">
    <property type="entry name" value="F-box_dom"/>
</dbReference>
<feature type="domain" description="F-box" evidence="1">
    <location>
        <begin position="4"/>
        <end position="48"/>
    </location>
</feature>
<dbReference type="EMBL" id="ML976045">
    <property type="protein sequence ID" value="KAF1941644.1"/>
    <property type="molecule type" value="Genomic_DNA"/>
</dbReference>
<proteinExistence type="predicted"/>
<sequence length="100" mass="11486">MLLTNLPNELLSNIALQLDGLTEQLDLRQLALVCRALRPIAQEALLRSPAFRYQYDDIIRSRIILFARTLAKRPDIAQKVKQLTIRLTLIQTCKDWLLGS</sequence>
<dbReference type="AlphaFoldDB" id="A0A6A5SPQ4"/>
<name>A0A6A5SPQ4_9PLEO</name>
<reference evidence="2" key="1">
    <citation type="journal article" date="2020" name="Stud. Mycol.">
        <title>101 Dothideomycetes genomes: a test case for predicting lifestyles and emergence of pathogens.</title>
        <authorList>
            <person name="Haridas S."/>
            <person name="Albert R."/>
            <person name="Binder M."/>
            <person name="Bloem J."/>
            <person name="Labutti K."/>
            <person name="Salamov A."/>
            <person name="Andreopoulos B."/>
            <person name="Baker S."/>
            <person name="Barry K."/>
            <person name="Bills G."/>
            <person name="Bluhm B."/>
            <person name="Cannon C."/>
            <person name="Castanera R."/>
            <person name="Culley D."/>
            <person name="Daum C."/>
            <person name="Ezra D."/>
            <person name="Gonzalez J."/>
            <person name="Henrissat B."/>
            <person name="Kuo A."/>
            <person name="Liang C."/>
            <person name="Lipzen A."/>
            <person name="Lutzoni F."/>
            <person name="Magnuson J."/>
            <person name="Mondo S."/>
            <person name="Nolan M."/>
            <person name="Ohm R."/>
            <person name="Pangilinan J."/>
            <person name="Park H.-J."/>
            <person name="Ramirez L."/>
            <person name="Alfaro M."/>
            <person name="Sun H."/>
            <person name="Tritt A."/>
            <person name="Yoshinaga Y."/>
            <person name="Zwiers L.-H."/>
            <person name="Turgeon B."/>
            <person name="Goodwin S."/>
            <person name="Spatafora J."/>
            <person name="Crous P."/>
            <person name="Grigoriev I."/>
        </authorList>
    </citation>
    <scope>NUCLEOTIDE SEQUENCE</scope>
    <source>
        <strain evidence="2">CBS 161.51</strain>
    </source>
</reference>
<accession>A0A6A5SPQ4</accession>
<dbReference type="OrthoDB" id="3750626at2759"/>
<protein>
    <recommendedName>
        <fullName evidence="1">F-box domain-containing protein</fullName>
    </recommendedName>
</protein>
<evidence type="ECO:0000313" key="2">
    <source>
        <dbReference type="EMBL" id="KAF1941644.1"/>
    </source>
</evidence>
<evidence type="ECO:0000313" key="3">
    <source>
        <dbReference type="Proteomes" id="UP000800038"/>
    </source>
</evidence>
<dbReference type="SUPFAM" id="SSF81383">
    <property type="entry name" value="F-box domain"/>
    <property type="match status" value="1"/>
</dbReference>
<dbReference type="Proteomes" id="UP000800038">
    <property type="component" value="Unassembled WGS sequence"/>
</dbReference>
<dbReference type="Pfam" id="PF12937">
    <property type="entry name" value="F-box-like"/>
    <property type="match status" value="1"/>
</dbReference>
<gene>
    <name evidence="2" type="ORF">EJ02DRAFT_195594</name>
</gene>
<evidence type="ECO:0000259" key="1">
    <source>
        <dbReference type="Pfam" id="PF12937"/>
    </source>
</evidence>